<gene>
    <name evidence="3" type="ORF">BT67DRAFT_445414</name>
</gene>
<feature type="transmembrane region" description="Helical" evidence="2">
    <location>
        <begin position="12"/>
        <end position="37"/>
    </location>
</feature>
<evidence type="ECO:0000313" key="3">
    <source>
        <dbReference type="EMBL" id="KAK4130791.1"/>
    </source>
</evidence>
<comment type="caution">
    <text evidence="3">The sequence shown here is derived from an EMBL/GenBank/DDBJ whole genome shotgun (WGS) entry which is preliminary data.</text>
</comment>
<dbReference type="AlphaFoldDB" id="A0AAN6ZAF7"/>
<feature type="compositionally biased region" description="Polar residues" evidence="1">
    <location>
        <begin position="69"/>
        <end position="78"/>
    </location>
</feature>
<evidence type="ECO:0000256" key="2">
    <source>
        <dbReference type="SAM" id="Phobius"/>
    </source>
</evidence>
<organism evidence="3 4">
    <name type="scientific">Trichocladium antarcticum</name>
    <dbReference type="NCBI Taxonomy" id="1450529"/>
    <lineage>
        <taxon>Eukaryota</taxon>
        <taxon>Fungi</taxon>
        <taxon>Dikarya</taxon>
        <taxon>Ascomycota</taxon>
        <taxon>Pezizomycotina</taxon>
        <taxon>Sordariomycetes</taxon>
        <taxon>Sordariomycetidae</taxon>
        <taxon>Sordariales</taxon>
        <taxon>Chaetomiaceae</taxon>
        <taxon>Trichocladium</taxon>
    </lineage>
</organism>
<accession>A0AAN6ZAF7</accession>
<keyword evidence="2" id="KW-0472">Membrane</keyword>
<feature type="region of interest" description="Disordered" evidence="1">
    <location>
        <begin position="69"/>
        <end position="96"/>
    </location>
</feature>
<name>A0AAN6ZAF7_9PEZI</name>
<reference evidence="3" key="1">
    <citation type="journal article" date="2023" name="Mol. Phylogenet. Evol.">
        <title>Genome-scale phylogeny and comparative genomics of the fungal order Sordariales.</title>
        <authorList>
            <person name="Hensen N."/>
            <person name="Bonometti L."/>
            <person name="Westerberg I."/>
            <person name="Brannstrom I.O."/>
            <person name="Guillou S."/>
            <person name="Cros-Aarteil S."/>
            <person name="Calhoun S."/>
            <person name="Haridas S."/>
            <person name="Kuo A."/>
            <person name="Mondo S."/>
            <person name="Pangilinan J."/>
            <person name="Riley R."/>
            <person name="LaButti K."/>
            <person name="Andreopoulos B."/>
            <person name="Lipzen A."/>
            <person name="Chen C."/>
            <person name="Yan M."/>
            <person name="Daum C."/>
            <person name="Ng V."/>
            <person name="Clum A."/>
            <person name="Steindorff A."/>
            <person name="Ohm R.A."/>
            <person name="Martin F."/>
            <person name="Silar P."/>
            <person name="Natvig D.O."/>
            <person name="Lalanne C."/>
            <person name="Gautier V."/>
            <person name="Ament-Velasquez S.L."/>
            <person name="Kruys A."/>
            <person name="Hutchinson M.I."/>
            <person name="Powell A.J."/>
            <person name="Barry K."/>
            <person name="Miller A.N."/>
            <person name="Grigoriev I.V."/>
            <person name="Debuchy R."/>
            <person name="Gladieux P."/>
            <person name="Hiltunen Thoren M."/>
            <person name="Johannesson H."/>
        </authorList>
    </citation>
    <scope>NUCLEOTIDE SEQUENCE</scope>
    <source>
        <strain evidence="3">CBS 123565</strain>
    </source>
</reference>
<feature type="transmembrane region" description="Helical" evidence="2">
    <location>
        <begin position="43"/>
        <end position="59"/>
    </location>
</feature>
<keyword evidence="2" id="KW-0812">Transmembrane</keyword>
<feature type="region of interest" description="Disordered" evidence="1">
    <location>
        <begin position="128"/>
        <end position="147"/>
    </location>
</feature>
<dbReference type="EMBL" id="MU853432">
    <property type="protein sequence ID" value="KAK4130791.1"/>
    <property type="molecule type" value="Genomic_DNA"/>
</dbReference>
<sequence>MALISTALHCAAVPFLLLLTVPMMLFAVFTGAIAFVFLGVRFALIWVQLAIALLKYWIFRPRPTEIPESTRQNFSNTHAGWRTPATPPETAISASGSGTRILPARTTLANPGFSSPYRRRSSLLAESARRASRLDSQTSLGTGSTNTALLDPSLIINGDGIMSPSVGMLRDYEGIGGWRRDDGDESWLNINSRLELPSHTQQRSHSLGPLAPNEGAWFAMARTHPTPMEKRATQAARAQAAAQANSSRVRAQGPPRTTTFVTAPDSDVYLDSMVSPRTVREPGQGSGGRGNDV</sequence>
<feature type="compositionally biased region" description="Polar residues" evidence="1">
    <location>
        <begin position="135"/>
        <end position="147"/>
    </location>
</feature>
<evidence type="ECO:0000256" key="1">
    <source>
        <dbReference type="SAM" id="MobiDB-lite"/>
    </source>
</evidence>
<keyword evidence="4" id="KW-1185">Reference proteome</keyword>
<feature type="compositionally biased region" description="Low complexity" evidence="1">
    <location>
        <begin position="241"/>
        <end position="252"/>
    </location>
</feature>
<evidence type="ECO:0000313" key="4">
    <source>
        <dbReference type="Proteomes" id="UP001304895"/>
    </source>
</evidence>
<dbReference type="Proteomes" id="UP001304895">
    <property type="component" value="Unassembled WGS sequence"/>
</dbReference>
<feature type="region of interest" description="Disordered" evidence="1">
    <location>
        <begin position="241"/>
        <end position="293"/>
    </location>
</feature>
<reference evidence="3" key="2">
    <citation type="submission" date="2023-05" db="EMBL/GenBank/DDBJ databases">
        <authorList>
            <consortium name="Lawrence Berkeley National Laboratory"/>
            <person name="Steindorff A."/>
            <person name="Hensen N."/>
            <person name="Bonometti L."/>
            <person name="Westerberg I."/>
            <person name="Brannstrom I.O."/>
            <person name="Guillou S."/>
            <person name="Cros-Aarteil S."/>
            <person name="Calhoun S."/>
            <person name="Haridas S."/>
            <person name="Kuo A."/>
            <person name="Mondo S."/>
            <person name="Pangilinan J."/>
            <person name="Riley R."/>
            <person name="Labutti K."/>
            <person name="Andreopoulos B."/>
            <person name="Lipzen A."/>
            <person name="Chen C."/>
            <person name="Yanf M."/>
            <person name="Daum C."/>
            <person name="Ng V."/>
            <person name="Clum A."/>
            <person name="Ohm R."/>
            <person name="Martin F."/>
            <person name="Silar P."/>
            <person name="Natvig D."/>
            <person name="Lalanne C."/>
            <person name="Gautier V."/>
            <person name="Ament-Velasquez S.L."/>
            <person name="Kruys A."/>
            <person name="Hutchinson M.I."/>
            <person name="Powell A.J."/>
            <person name="Barry K."/>
            <person name="Miller A.N."/>
            <person name="Grigoriev I.V."/>
            <person name="Debuchy R."/>
            <person name="Gladieux P."/>
            <person name="Thoren M.H."/>
            <person name="Johannesson H."/>
        </authorList>
    </citation>
    <scope>NUCLEOTIDE SEQUENCE</scope>
    <source>
        <strain evidence="3">CBS 123565</strain>
    </source>
</reference>
<keyword evidence="2" id="KW-1133">Transmembrane helix</keyword>
<feature type="compositionally biased region" description="Gly residues" evidence="1">
    <location>
        <begin position="284"/>
        <end position="293"/>
    </location>
</feature>
<protein>
    <submittedName>
        <fullName evidence="3">Uncharacterized protein</fullName>
    </submittedName>
</protein>
<proteinExistence type="predicted"/>